<dbReference type="InterPro" id="IPR010921">
    <property type="entry name" value="Trp_repressor/repl_initiator"/>
</dbReference>
<dbReference type="EMBL" id="QKNV01000616">
    <property type="protein sequence ID" value="PZA18817.1"/>
    <property type="molecule type" value="Genomic_DNA"/>
</dbReference>
<organism evidence="2 3">
    <name type="scientific">Modestobacter versicolor</name>
    <dbReference type="NCBI Taxonomy" id="429133"/>
    <lineage>
        <taxon>Bacteria</taxon>
        <taxon>Bacillati</taxon>
        <taxon>Actinomycetota</taxon>
        <taxon>Actinomycetes</taxon>
        <taxon>Geodermatophilales</taxon>
        <taxon>Geodermatophilaceae</taxon>
        <taxon>Modestobacter</taxon>
    </lineage>
</organism>
<dbReference type="Proteomes" id="UP000247602">
    <property type="component" value="Unassembled WGS sequence"/>
</dbReference>
<keyword evidence="3" id="KW-1185">Reference proteome</keyword>
<protein>
    <recommendedName>
        <fullName evidence="1">HTH cro/C1-type domain-containing protein</fullName>
    </recommendedName>
</protein>
<dbReference type="SUPFAM" id="SSF48295">
    <property type="entry name" value="TrpR-like"/>
    <property type="match status" value="1"/>
</dbReference>
<accession>A0A323V245</accession>
<feature type="domain" description="HTH cro/C1-type" evidence="1">
    <location>
        <begin position="46"/>
        <end position="68"/>
    </location>
</feature>
<evidence type="ECO:0000313" key="3">
    <source>
        <dbReference type="Proteomes" id="UP000247602"/>
    </source>
</evidence>
<dbReference type="PROSITE" id="PS50943">
    <property type="entry name" value="HTH_CROC1"/>
    <property type="match status" value="1"/>
</dbReference>
<reference evidence="2 3" key="1">
    <citation type="submission" date="2018-06" db="EMBL/GenBank/DDBJ databases">
        <title>Draft genome sequence of Modestobacter versicolor CP153-2.</title>
        <authorList>
            <person name="Gundlapally S.R."/>
        </authorList>
    </citation>
    <scope>NUCLEOTIDE SEQUENCE [LARGE SCALE GENOMIC DNA]</scope>
    <source>
        <strain evidence="2 3">CP153-2</strain>
    </source>
</reference>
<name>A0A323V245_9ACTN</name>
<gene>
    <name evidence="2" type="ORF">DMO24_24065</name>
</gene>
<feature type="non-terminal residue" evidence="2">
    <location>
        <position position="83"/>
    </location>
</feature>
<comment type="caution">
    <text evidence="2">The sequence shown here is derived from an EMBL/GenBank/DDBJ whole genome shotgun (WGS) entry which is preliminary data.</text>
</comment>
<sequence>MLPRLTGFPKEDLSFKALAANTPKTIYLESKMLPKWYTPPHLRTKKRLPSAKVIEAVSKVFDVSVCDIRSDLRHKKFSMPRHV</sequence>
<proteinExistence type="predicted"/>
<evidence type="ECO:0000313" key="2">
    <source>
        <dbReference type="EMBL" id="PZA18817.1"/>
    </source>
</evidence>
<dbReference type="GO" id="GO:0043565">
    <property type="term" value="F:sequence-specific DNA binding"/>
    <property type="evidence" value="ECO:0007669"/>
    <property type="project" value="InterPro"/>
</dbReference>
<dbReference type="InterPro" id="IPR001387">
    <property type="entry name" value="Cro/C1-type_HTH"/>
</dbReference>
<evidence type="ECO:0000259" key="1">
    <source>
        <dbReference type="PROSITE" id="PS50943"/>
    </source>
</evidence>
<dbReference type="AlphaFoldDB" id="A0A323V245"/>